<keyword evidence="2" id="KW-1185">Reference proteome</keyword>
<protein>
    <recommendedName>
        <fullName evidence="3">Alpha/beta hydrolase</fullName>
    </recommendedName>
</protein>
<evidence type="ECO:0000313" key="1">
    <source>
        <dbReference type="EMBL" id="BAK34471.1"/>
    </source>
</evidence>
<reference evidence="1 2" key="1">
    <citation type="submission" date="2011-05" db="EMBL/GenBank/DDBJ databases">
        <title>Whole genome sequence of Microlunatus phosphovorus NM-1.</title>
        <authorList>
            <person name="Hosoyama A."/>
            <person name="Sasaki K."/>
            <person name="Harada T."/>
            <person name="Igarashi R."/>
            <person name="Kawakoshi A."/>
            <person name="Sasagawa M."/>
            <person name="Fukada J."/>
            <person name="Nakamura S."/>
            <person name="Katano Y."/>
            <person name="Hanada S."/>
            <person name="Kamagata Y."/>
            <person name="Nakamura N."/>
            <person name="Yamazaki S."/>
            <person name="Fujita N."/>
        </authorList>
    </citation>
    <scope>NUCLEOTIDE SEQUENCE [LARGE SCALE GENOMIC DNA]</scope>
    <source>
        <strain evidence="2">ATCC 700054 / DSM 10555 / JCM 9379 / NBRC 101784 / NCIMB 13414 / VKM Ac-1990 / NM-1</strain>
    </source>
</reference>
<dbReference type="InterPro" id="IPR029058">
    <property type="entry name" value="AB_hydrolase_fold"/>
</dbReference>
<dbReference type="SUPFAM" id="SSF53474">
    <property type="entry name" value="alpha/beta-Hydrolases"/>
    <property type="match status" value="1"/>
</dbReference>
<organism evidence="1 2">
    <name type="scientific">Microlunatus phosphovorus (strain ATCC 700054 / DSM 10555 / JCM 9379 / NBRC 101784 / NCIMB 13414 / VKM Ac-1990 / NM-1)</name>
    <dbReference type="NCBI Taxonomy" id="1032480"/>
    <lineage>
        <taxon>Bacteria</taxon>
        <taxon>Bacillati</taxon>
        <taxon>Actinomycetota</taxon>
        <taxon>Actinomycetes</taxon>
        <taxon>Propionibacteriales</taxon>
        <taxon>Propionibacteriaceae</taxon>
        <taxon>Microlunatus</taxon>
    </lineage>
</organism>
<accession>F5XQH1</accession>
<dbReference type="Gene3D" id="3.40.50.1820">
    <property type="entry name" value="alpha/beta hydrolase"/>
    <property type="match status" value="1"/>
</dbReference>
<dbReference type="AlphaFoldDB" id="F5XQH1"/>
<sequence length="173" mass="18787">MLPGSGYTVDHPLLFWSCQVLAQAGWDVITMRWDATDLTSDDCRQFVETGADLLDGQLADADRTLVLAKSLGSFAAAWASARRYPAIWLTPVLTNEFVAAALRTYAAPSLLVGGTADPLWRRPLEQPHDQRVIEVPEADHALHSSTGWRQSLDVLHETLTAVEAFAASATGQG</sequence>
<dbReference type="Proteomes" id="UP000007947">
    <property type="component" value="Chromosome"/>
</dbReference>
<evidence type="ECO:0008006" key="3">
    <source>
        <dbReference type="Google" id="ProtNLM"/>
    </source>
</evidence>
<dbReference type="EMBL" id="AP012204">
    <property type="protein sequence ID" value="BAK34471.1"/>
    <property type="molecule type" value="Genomic_DNA"/>
</dbReference>
<dbReference type="eggNOG" id="COG0412">
    <property type="taxonomic scope" value="Bacteria"/>
</dbReference>
<evidence type="ECO:0000313" key="2">
    <source>
        <dbReference type="Proteomes" id="UP000007947"/>
    </source>
</evidence>
<dbReference type="HOGENOM" id="CLU_085632_1_0_11"/>
<proteinExistence type="predicted"/>
<dbReference type="STRING" id="1032480.MLP_14570"/>
<dbReference type="KEGG" id="mph:MLP_14570"/>
<gene>
    <name evidence="1" type="ordered locus">MLP_14570</name>
</gene>
<name>F5XQH1_MICPN</name>